<dbReference type="Pfam" id="PF14361">
    <property type="entry name" value="RsbRD_N"/>
    <property type="match status" value="1"/>
</dbReference>
<keyword evidence="6" id="KW-1185">Reference proteome</keyword>
<dbReference type="Proteomes" id="UP001277761">
    <property type="component" value="Unassembled WGS sequence"/>
</dbReference>
<name>A0ABU4VSR2_9ACTN</name>
<evidence type="ECO:0000259" key="3">
    <source>
        <dbReference type="Pfam" id="PF14361"/>
    </source>
</evidence>
<feature type="domain" description="CdaR GGDEF-like" evidence="4">
    <location>
        <begin position="187"/>
        <end position="308"/>
    </location>
</feature>
<dbReference type="PANTHER" id="PTHR33744:SF1">
    <property type="entry name" value="DNA-BINDING TRANSCRIPTIONAL ACTIVATOR ADER"/>
    <property type="match status" value="1"/>
</dbReference>
<evidence type="ECO:0000256" key="1">
    <source>
        <dbReference type="ARBA" id="ARBA00006754"/>
    </source>
</evidence>
<protein>
    <submittedName>
        <fullName evidence="5">Helix-turn-helix domain-containing protein</fullName>
    </submittedName>
</protein>
<evidence type="ECO:0000259" key="2">
    <source>
        <dbReference type="Pfam" id="PF13556"/>
    </source>
</evidence>
<gene>
    <name evidence="5" type="ORF">SK069_19690</name>
</gene>
<sequence length="428" mass="45108">MATADATPSDSPAVERAVRDAALALDRDAERLGASVAAVLHAEVPDAPGDPASLEETSRACTATLRALLASWRRGEPAGRVEPPPELRYSVGVLARTGVPLRPLQRMCHHAHGAFLDAWDAELGSARLAPGVQLAASRHAQRLTFAWFDALGTRLAELHEEERARLACTPAVQRREAVQAALAGGASDVDALSRACGYDLRQRHLGVVAWRGTALAGPPEDPLGGQPQLEAALAELASALGAGRPLVVAAAAGVAWGWIGLPAERSAAAIEAAAPARQDGLSLALGAPETGLDGFRDTHEDARATARVMMLRGRRVGSVGRYEGVELAALLAGDLRRARRFVRRRLGALAADDDEHARLRATLLAFLEEDRGRTATARRLGVHANTVGNRVRRCEELLPPDGRPTELQAALLVAHALGGAVLRPTAPD</sequence>
<dbReference type="Gene3D" id="1.10.10.2840">
    <property type="entry name" value="PucR C-terminal helix-turn-helix domain"/>
    <property type="match status" value="1"/>
</dbReference>
<dbReference type="InterPro" id="IPR041522">
    <property type="entry name" value="CdaR_GGDEF"/>
</dbReference>
<organism evidence="5 6">
    <name type="scientific">Patulibacter brassicae</name>
    <dbReference type="NCBI Taxonomy" id="1705717"/>
    <lineage>
        <taxon>Bacteria</taxon>
        <taxon>Bacillati</taxon>
        <taxon>Actinomycetota</taxon>
        <taxon>Thermoleophilia</taxon>
        <taxon>Solirubrobacterales</taxon>
        <taxon>Patulibacteraceae</taxon>
        <taxon>Patulibacter</taxon>
    </lineage>
</organism>
<evidence type="ECO:0000259" key="4">
    <source>
        <dbReference type="Pfam" id="PF17853"/>
    </source>
</evidence>
<dbReference type="InterPro" id="IPR051448">
    <property type="entry name" value="CdaR-like_regulators"/>
</dbReference>
<dbReference type="PANTHER" id="PTHR33744">
    <property type="entry name" value="CARBOHYDRATE DIACID REGULATOR"/>
    <property type="match status" value="1"/>
</dbReference>
<dbReference type="InterPro" id="IPR025751">
    <property type="entry name" value="RsbRD_N_dom"/>
</dbReference>
<dbReference type="InterPro" id="IPR042070">
    <property type="entry name" value="PucR_C-HTH_sf"/>
</dbReference>
<evidence type="ECO:0000313" key="6">
    <source>
        <dbReference type="Proteomes" id="UP001277761"/>
    </source>
</evidence>
<dbReference type="InterPro" id="IPR025736">
    <property type="entry name" value="PucR_C-HTH_dom"/>
</dbReference>
<comment type="similarity">
    <text evidence="1">Belongs to the CdaR family.</text>
</comment>
<reference evidence="5 6" key="1">
    <citation type="submission" date="2023-11" db="EMBL/GenBank/DDBJ databases">
        <authorList>
            <person name="Xu M."/>
            <person name="Jiang T."/>
        </authorList>
    </citation>
    <scope>NUCLEOTIDE SEQUENCE [LARGE SCALE GENOMIC DNA]</scope>
    <source>
        <strain evidence="5 6">SD</strain>
    </source>
</reference>
<evidence type="ECO:0000313" key="5">
    <source>
        <dbReference type="EMBL" id="MDX8153830.1"/>
    </source>
</evidence>
<proteinExistence type="inferred from homology"/>
<dbReference type="RefSeq" id="WP_319955979.1">
    <property type="nucleotide sequence ID" value="NZ_JAXAVX010000022.1"/>
</dbReference>
<dbReference type="EMBL" id="JAXAVX010000022">
    <property type="protein sequence ID" value="MDX8153830.1"/>
    <property type="molecule type" value="Genomic_DNA"/>
</dbReference>
<dbReference type="Pfam" id="PF17853">
    <property type="entry name" value="GGDEF_2"/>
    <property type="match status" value="1"/>
</dbReference>
<accession>A0ABU4VSR2</accession>
<feature type="domain" description="RsbT co-antagonist protein RsbRD N-terminal" evidence="3">
    <location>
        <begin position="31"/>
        <end position="169"/>
    </location>
</feature>
<feature type="domain" description="PucR C-terminal helix-turn-helix" evidence="2">
    <location>
        <begin position="359"/>
        <end position="414"/>
    </location>
</feature>
<comment type="caution">
    <text evidence="5">The sequence shown here is derived from an EMBL/GenBank/DDBJ whole genome shotgun (WGS) entry which is preliminary data.</text>
</comment>
<dbReference type="Pfam" id="PF13556">
    <property type="entry name" value="HTH_30"/>
    <property type="match status" value="1"/>
</dbReference>